<accession>A0A4R0GXL1</accession>
<proteinExistence type="predicted"/>
<keyword evidence="1" id="KW-0812">Transmembrane</keyword>
<dbReference type="AlphaFoldDB" id="A0A4R0GXL1"/>
<dbReference type="RefSeq" id="WP_165546789.1">
    <property type="nucleotide sequence ID" value="NZ_SJJZ01000006.1"/>
</dbReference>
<keyword evidence="1" id="KW-0472">Membrane</keyword>
<feature type="transmembrane region" description="Helical" evidence="1">
    <location>
        <begin position="49"/>
        <end position="71"/>
    </location>
</feature>
<dbReference type="EMBL" id="SJJZ01000006">
    <property type="protein sequence ID" value="TCC01938.1"/>
    <property type="molecule type" value="Genomic_DNA"/>
</dbReference>
<feature type="transmembrane region" description="Helical" evidence="1">
    <location>
        <begin position="12"/>
        <end position="37"/>
    </location>
</feature>
<gene>
    <name evidence="2" type="ORF">E0H45_41465</name>
</gene>
<organism evidence="2 3">
    <name type="scientific">Kribbella soli</name>
    <dbReference type="NCBI Taxonomy" id="1124743"/>
    <lineage>
        <taxon>Bacteria</taxon>
        <taxon>Bacillati</taxon>
        <taxon>Actinomycetota</taxon>
        <taxon>Actinomycetes</taxon>
        <taxon>Propionibacteriales</taxon>
        <taxon>Kribbellaceae</taxon>
        <taxon>Kribbella</taxon>
    </lineage>
</organism>
<evidence type="ECO:0000313" key="2">
    <source>
        <dbReference type="EMBL" id="TCC01938.1"/>
    </source>
</evidence>
<comment type="caution">
    <text evidence="2">The sequence shown here is derived from an EMBL/GenBank/DDBJ whole genome shotgun (WGS) entry which is preliminary data.</text>
</comment>
<protein>
    <submittedName>
        <fullName evidence="2">Uncharacterized protein</fullName>
    </submittedName>
</protein>
<evidence type="ECO:0000313" key="3">
    <source>
        <dbReference type="Proteomes" id="UP000292346"/>
    </source>
</evidence>
<sequence length="105" mass="10889">MSKQVYAAQRVATFLGVVKWLTIAVLGVGGVLTGLQLITAGTSSTEQALGFLVLVVAGVNALVTWALFGWLQHMLGMLTVIAANTAPVLQPNLSAPVPAFTQQGL</sequence>
<keyword evidence="1" id="KW-1133">Transmembrane helix</keyword>
<evidence type="ECO:0000256" key="1">
    <source>
        <dbReference type="SAM" id="Phobius"/>
    </source>
</evidence>
<keyword evidence="3" id="KW-1185">Reference proteome</keyword>
<reference evidence="2 3" key="1">
    <citation type="submission" date="2019-02" db="EMBL/GenBank/DDBJ databases">
        <title>Kribbella capetownensis sp. nov. and Kribbella speibonae sp. nov., isolated from soil.</title>
        <authorList>
            <person name="Curtis S.M."/>
            <person name="Norton I."/>
            <person name="Everest G.J."/>
            <person name="Meyers P.R."/>
        </authorList>
    </citation>
    <scope>NUCLEOTIDE SEQUENCE [LARGE SCALE GENOMIC DNA]</scope>
    <source>
        <strain evidence="2 3">KCTC 29219</strain>
    </source>
</reference>
<dbReference type="Proteomes" id="UP000292346">
    <property type="component" value="Unassembled WGS sequence"/>
</dbReference>
<name>A0A4R0GXL1_9ACTN</name>